<sequence length="180" mass="20721">MGAAHSHEDLEICESDEEEYEEYEERREEEEEDEFVDSRDDTFVPSSSRLRPKRPSSSLDDVESKLRALKLKYPSTQQEAPPVFLQFVTEDGKQERHVVATVGKFSVIWNFQQVKNGSHECYHEQEGLKKCYCYKIVLRNESIVDSRFMNDNFAVSGSPEAPLVIATPMKVSSFSLSSKR</sequence>
<dbReference type="GO" id="GO:0005634">
    <property type="term" value="C:nucleus"/>
    <property type="evidence" value="ECO:0007669"/>
    <property type="project" value="TreeGrafter"/>
</dbReference>
<comment type="caution">
    <text evidence="3">The sequence shown here is derived from an EMBL/GenBank/DDBJ whole genome shotgun (WGS) entry which is preliminary data.</text>
</comment>
<gene>
    <name evidence="3" type="ORF">F2Q70_00013515</name>
</gene>
<dbReference type="InterPro" id="IPR055559">
    <property type="entry name" value="CYPRO4_DUF7135"/>
</dbReference>
<reference evidence="3" key="1">
    <citation type="submission" date="2019-12" db="EMBL/GenBank/DDBJ databases">
        <title>Genome sequencing and annotation of Brassica cretica.</title>
        <authorList>
            <person name="Studholme D.J."/>
            <person name="Sarris P.F."/>
        </authorList>
    </citation>
    <scope>NUCLEOTIDE SEQUENCE</scope>
    <source>
        <strain evidence="3">PFS-102/07</strain>
        <tissue evidence="3">Leaf</tissue>
    </source>
</reference>
<accession>A0A8S9M672</accession>
<dbReference type="EMBL" id="QGKY02000089">
    <property type="protein sequence ID" value="KAF2613421.1"/>
    <property type="molecule type" value="Genomic_DNA"/>
</dbReference>
<evidence type="ECO:0000259" key="2">
    <source>
        <dbReference type="Pfam" id="PF23581"/>
    </source>
</evidence>
<feature type="region of interest" description="Disordered" evidence="1">
    <location>
        <begin position="1"/>
        <end position="58"/>
    </location>
</feature>
<evidence type="ECO:0000256" key="1">
    <source>
        <dbReference type="SAM" id="MobiDB-lite"/>
    </source>
</evidence>
<feature type="compositionally biased region" description="Low complexity" evidence="1">
    <location>
        <begin position="45"/>
        <end position="58"/>
    </location>
</feature>
<organism evidence="3">
    <name type="scientific">Brassica cretica</name>
    <name type="common">Mustard</name>
    <dbReference type="NCBI Taxonomy" id="69181"/>
    <lineage>
        <taxon>Eukaryota</taxon>
        <taxon>Viridiplantae</taxon>
        <taxon>Streptophyta</taxon>
        <taxon>Embryophyta</taxon>
        <taxon>Tracheophyta</taxon>
        <taxon>Spermatophyta</taxon>
        <taxon>Magnoliopsida</taxon>
        <taxon>eudicotyledons</taxon>
        <taxon>Gunneridae</taxon>
        <taxon>Pentapetalae</taxon>
        <taxon>rosids</taxon>
        <taxon>malvids</taxon>
        <taxon>Brassicales</taxon>
        <taxon>Brassicaceae</taxon>
        <taxon>Brassiceae</taxon>
        <taxon>Brassica</taxon>
    </lineage>
</organism>
<evidence type="ECO:0000313" key="3">
    <source>
        <dbReference type="EMBL" id="KAF2613421.1"/>
    </source>
</evidence>
<feature type="compositionally biased region" description="Basic and acidic residues" evidence="1">
    <location>
        <begin position="1"/>
        <end position="10"/>
    </location>
</feature>
<protein>
    <recommendedName>
        <fullName evidence="2">DUF7135 domain-containing protein</fullName>
    </recommendedName>
</protein>
<dbReference type="PANTHER" id="PTHR31913">
    <property type="entry name" value="VACUOLAR IMPORT AND DEGRADATION PROTEIN 27"/>
    <property type="match status" value="1"/>
</dbReference>
<proteinExistence type="predicted"/>
<name>A0A8S9M672_BRACR</name>
<dbReference type="InterPro" id="IPR040458">
    <property type="entry name" value="Vid27"/>
</dbReference>
<feature type="domain" description="DUF7135" evidence="2">
    <location>
        <begin position="47"/>
        <end position="79"/>
    </location>
</feature>
<dbReference type="AlphaFoldDB" id="A0A8S9M672"/>
<dbReference type="Pfam" id="PF23581">
    <property type="entry name" value="DUF7135"/>
    <property type="match status" value="1"/>
</dbReference>
<dbReference type="GO" id="GO:0005737">
    <property type="term" value="C:cytoplasm"/>
    <property type="evidence" value="ECO:0007669"/>
    <property type="project" value="TreeGrafter"/>
</dbReference>
<feature type="compositionally biased region" description="Acidic residues" evidence="1">
    <location>
        <begin position="11"/>
        <end position="35"/>
    </location>
</feature>
<dbReference type="PANTHER" id="PTHR31913:SF0">
    <property type="entry name" value="VACUOLAR IMPORT AND DEGRADATION PROTEIN 27"/>
    <property type="match status" value="1"/>
</dbReference>